<protein>
    <submittedName>
        <fullName evidence="1">Uncharacterized protein</fullName>
    </submittedName>
</protein>
<reference evidence="2" key="1">
    <citation type="submission" date="2010-03" db="EMBL/GenBank/DDBJ databases">
        <title>The genome sequence of Synergistetes sp. SGP1.</title>
        <authorList>
            <consortium name="metaHIT consortium -- http://www.metahit.eu/"/>
            <person name="Pajon A."/>
            <person name="Turner K."/>
            <person name="Parkhill J."/>
            <person name="Wade W."/>
            <person name="Vartoukian S."/>
        </authorList>
    </citation>
    <scope>NUCLEOTIDE SEQUENCE [LARGE SCALE GENOMIC DNA]</scope>
    <source>
        <strain evidence="2">SGP1</strain>
    </source>
</reference>
<evidence type="ECO:0000313" key="2">
    <source>
        <dbReference type="Proteomes" id="UP000008957"/>
    </source>
</evidence>
<sequence>MRRRGICVKINAVYLEDNEETLSEVLVFSSAQDITTKIMNDMFGSREYYEKLLAYAER</sequence>
<keyword evidence="2" id="KW-1185">Reference proteome</keyword>
<evidence type="ECO:0000313" key="1">
    <source>
        <dbReference type="EMBL" id="CBL27927.1"/>
    </source>
</evidence>
<name>A0AB94IW14_9BACT</name>
<dbReference type="KEGG" id="sbr:SY1_05140"/>
<dbReference type="Proteomes" id="UP000008957">
    <property type="component" value="Chromosome"/>
</dbReference>
<proteinExistence type="predicted"/>
<dbReference type="RefSeq" id="WP_015556074.1">
    <property type="nucleotide sequence ID" value="NC_021038.1"/>
</dbReference>
<accession>A0AB94IW14</accession>
<organism evidence="1 2">
    <name type="scientific">Fretibacterium fastidiosum</name>
    <dbReference type="NCBI Taxonomy" id="651822"/>
    <lineage>
        <taxon>Bacteria</taxon>
        <taxon>Thermotogati</taxon>
        <taxon>Synergistota</taxon>
        <taxon>Synergistia</taxon>
        <taxon>Synergistales</taxon>
        <taxon>Aminobacteriaceae</taxon>
        <taxon>Fretibacterium</taxon>
    </lineage>
</organism>
<reference evidence="1 2" key="2">
    <citation type="submission" date="2010-03" db="EMBL/GenBank/DDBJ databases">
        <authorList>
            <person name="Pajon A."/>
        </authorList>
    </citation>
    <scope>NUCLEOTIDE SEQUENCE [LARGE SCALE GENOMIC DNA]</scope>
    <source>
        <strain evidence="1 2">SGP1</strain>
    </source>
</reference>
<dbReference type="EMBL" id="FP929056">
    <property type="protein sequence ID" value="CBL27927.1"/>
    <property type="molecule type" value="Genomic_DNA"/>
</dbReference>
<gene>
    <name evidence="1" type="ORF">SY1_05140</name>
</gene>
<dbReference type="AlphaFoldDB" id="A0AB94IW14"/>